<evidence type="ECO:0000256" key="1">
    <source>
        <dbReference type="ARBA" id="ARBA00001585"/>
    </source>
</evidence>
<keyword evidence="14" id="KW-1185">Reference proteome</keyword>
<comment type="function">
    <text evidence="10">Releases the N-terminal proline from various substrates.</text>
</comment>
<feature type="active site" evidence="11">
    <location>
        <position position="245"/>
    </location>
</feature>
<evidence type="ECO:0000256" key="10">
    <source>
        <dbReference type="PIRNR" id="PIRNR005539"/>
    </source>
</evidence>
<dbReference type="InterPro" id="IPR002410">
    <property type="entry name" value="Peptidase_S33"/>
</dbReference>
<dbReference type="Pfam" id="PF00561">
    <property type="entry name" value="Abhydrolase_1"/>
    <property type="match status" value="1"/>
</dbReference>
<dbReference type="PANTHER" id="PTHR43798">
    <property type="entry name" value="MONOACYLGLYCEROL LIPASE"/>
    <property type="match status" value="1"/>
</dbReference>
<dbReference type="InterPro" id="IPR050266">
    <property type="entry name" value="AB_hydrolase_sf"/>
</dbReference>
<feature type="active site" description="Proton donor" evidence="11">
    <location>
        <position position="272"/>
    </location>
</feature>
<proteinExistence type="inferred from homology"/>
<comment type="subcellular location">
    <subcellularLocation>
        <location evidence="2">Cell envelope</location>
    </subcellularLocation>
</comment>
<evidence type="ECO:0000256" key="6">
    <source>
        <dbReference type="ARBA" id="ARBA00022438"/>
    </source>
</evidence>
<dbReference type="Proteomes" id="UP000004959">
    <property type="component" value="Chromosome"/>
</dbReference>
<dbReference type="Gene3D" id="3.40.50.1820">
    <property type="entry name" value="alpha/beta hydrolase"/>
    <property type="match status" value="1"/>
</dbReference>
<feature type="active site" description="Nucleophile" evidence="11">
    <location>
        <position position="108"/>
    </location>
</feature>
<dbReference type="NCBIfam" id="TIGR01250">
    <property type="entry name" value="pro_imino_pep_2"/>
    <property type="match status" value="1"/>
</dbReference>
<evidence type="ECO:0000256" key="5">
    <source>
        <dbReference type="ARBA" id="ARBA00021843"/>
    </source>
</evidence>
<comment type="similarity">
    <text evidence="3 10">Belongs to the peptidase S33 family.</text>
</comment>
<evidence type="ECO:0000313" key="13">
    <source>
        <dbReference type="EMBL" id="EHN58794.1"/>
    </source>
</evidence>
<dbReference type="OrthoDB" id="9805423at2"/>
<accession>G9WF74</accession>
<keyword evidence="8 10" id="KW-0378">Hydrolase</keyword>
<dbReference type="PRINTS" id="PR00111">
    <property type="entry name" value="ABHYDROLASE"/>
</dbReference>
<dbReference type="SUPFAM" id="SSF53474">
    <property type="entry name" value="alpha/beta-Hydrolases"/>
    <property type="match status" value="1"/>
</dbReference>
<dbReference type="InterPro" id="IPR000073">
    <property type="entry name" value="AB_hydrolase_1"/>
</dbReference>
<dbReference type="PRINTS" id="PR00793">
    <property type="entry name" value="PROAMNOPTASE"/>
</dbReference>
<evidence type="ECO:0000256" key="3">
    <source>
        <dbReference type="ARBA" id="ARBA00010088"/>
    </source>
</evidence>
<dbReference type="PIRSF" id="PIRSF005539">
    <property type="entry name" value="Pept_S33_TRI_F1"/>
    <property type="match status" value="1"/>
</dbReference>
<evidence type="ECO:0000256" key="2">
    <source>
        <dbReference type="ARBA" id="ARBA00004196"/>
    </source>
</evidence>
<dbReference type="STRING" id="336988.NT96_08915"/>
<sequence>MKNGTHILTLPNGYHLWSHTENAGQSDKMIAVHGGPGDTHESFESFPAEIPGAEITCYDQLGSWYSDQPDFSDPKVAERTLKIDYFVDELEQVRRQLGYEQFTLLGYSWGGMIALEYALKHPEHLTKLIIVGMADRDADFTDRMKEEVDKVLTKDEAEYVFLEAKKGEFDDALFNQFMGKFYRDYYTRFSQSQTKHAVDTTNYQLADLMMGRNPFQTSGVMAGWTVEKRVSEIHTPTLILIGDQDMIPVKRAQAMVKQLPHGKLAIIPDATHVSIRDNPEFFFEQVNNFLTESDTNIQN</sequence>
<evidence type="ECO:0000259" key="12">
    <source>
        <dbReference type="Pfam" id="PF00561"/>
    </source>
</evidence>
<comment type="catalytic activity">
    <reaction evidence="1 10">
        <text>Release of N-terminal proline from a peptide.</text>
        <dbReference type="EC" id="3.4.11.5"/>
    </reaction>
</comment>
<evidence type="ECO:0000256" key="7">
    <source>
        <dbReference type="ARBA" id="ARBA00022670"/>
    </source>
</evidence>
<dbReference type="HOGENOM" id="CLU_020336_15_0_9"/>
<dbReference type="InterPro" id="IPR005945">
    <property type="entry name" value="Pro_imino_pep"/>
</dbReference>
<evidence type="ECO:0000256" key="9">
    <source>
        <dbReference type="ARBA" id="ARBA00029605"/>
    </source>
</evidence>
<dbReference type="GO" id="GO:0030313">
    <property type="term" value="C:cell envelope"/>
    <property type="evidence" value="ECO:0007669"/>
    <property type="project" value="UniProtKB-SubCell"/>
</dbReference>
<feature type="domain" description="AB hydrolase-1" evidence="12">
    <location>
        <begin position="30"/>
        <end position="278"/>
    </location>
</feature>
<reference evidence="13 14" key="1">
    <citation type="journal article" date="2012" name="PLoS ONE">
        <title>Functional divergence in the genus oenococcus as predicted by genome sequencing of the newly-described species, Oenococcus kitaharae.</title>
        <authorList>
            <person name="Borneman A.R."/>
            <person name="McCarthy J.M."/>
            <person name="Chambers P.J."/>
            <person name="Bartowsky E.J."/>
        </authorList>
    </citation>
    <scope>NUCLEOTIDE SEQUENCE [LARGE SCALE GENOMIC DNA]</scope>
    <source>
        <strain evidence="14">DSM17330</strain>
    </source>
</reference>
<dbReference type="InterPro" id="IPR029058">
    <property type="entry name" value="AB_hydrolase_fold"/>
</dbReference>
<dbReference type="RefSeq" id="WP_007745320.1">
    <property type="nucleotide sequence ID" value="NZ_CM001398.1"/>
</dbReference>
<dbReference type="GO" id="GO:0016020">
    <property type="term" value="C:membrane"/>
    <property type="evidence" value="ECO:0007669"/>
    <property type="project" value="TreeGrafter"/>
</dbReference>
<protein>
    <recommendedName>
        <fullName evidence="5 10">Proline iminopeptidase</fullName>
        <shortName evidence="10">PIP</shortName>
        <ecNumber evidence="4 10">3.4.11.5</ecNumber>
    </recommendedName>
    <alternativeName>
        <fullName evidence="9 10">Prolyl aminopeptidase</fullName>
    </alternativeName>
</protein>
<dbReference type="EC" id="3.4.11.5" evidence="4 10"/>
<evidence type="ECO:0000256" key="4">
    <source>
        <dbReference type="ARBA" id="ARBA00012568"/>
    </source>
</evidence>
<dbReference type="EMBL" id="AFVZ01000001">
    <property type="protein sequence ID" value="EHN58794.1"/>
    <property type="molecule type" value="Genomic_DNA"/>
</dbReference>
<comment type="caution">
    <text evidence="13">The sequence shown here is derived from an EMBL/GenBank/DDBJ whole genome shotgun (WGS) entry which is preliminary data.</text>
</comment>
<evidence type="ECO:0000313" key="14">
    <source>
        <dbReference type="Proteomes" id="UP000004959"/>
    </source>
</evidence>
<dbReference type="PATRIC" id="fig|1045004.4.peg.683"/>
<organism evidence="13 14">
    <name type="scientific">Oenococcus kitaharae DSM 17330</name>
    <dbReference type="NCBI Taxonomy" id="1045004"/>
    <lineage>
        <taxon>Bacteria</taxon>
        <taxon>Bacillati</taxon>
        <taxon>Bacillota</taxon>
        <taxon>Bacilli</taxon>
        <taxon>Lactobacillales</taxon>
        <taxon>Lactobacillaceae</taxon>
        <taxon>Oenococcus</taxon>
    </lineage>
</organism>
<dbReference type="eggNOG" id="COG2267">
    <property type="taxonomic scope" value="Bacteria"/>
</dbReference>
<keyword evidence="6 10" id="KW-0031">Aminopeptidase</keyword>
<keyword evidence="7 10" id="KW-0645">Protease</keyword>
<evidence type="ECO:0000256" key="8">
    <source>
        <dbReference type="ARBA" id="ARBA00022801"/>
    </source>
</evidence>
<dbReference type="AlphaFoldDB" id="G9WF74"/>
<gene>
    <name evidence="13" type="ORF">OKIT_0683</name>
</gene>
<dbReference type="PANTHER" id="PTHR43798:SF27">
    <property type="entry name" value="HYDROLASE ALPHA_BETA HYDROLASE FOLD FAMILY"/>
    <property type="match status" value="1"/>
</dbReference>
<name>G9WF74_9LACO</name>
<dbReference type="GO" id="GO:0004177">
    <property type="term" value="F:aminopeptidase activity"/>
    <property type="evidence" value="ECO:0007669"/>
    <property type="project" value="UniProtKB-KW"/>
</dbReference>
<evidence type="ECO:0000256" key="11">
    <source>
        <dbReference type="PIRSR" id="PIRSR005539-1"/>
    </source>
</evidence>
<dbReference type="GO" id="GO:0006508">
    <property type="term" value="P:proteolysis"/>
    <property type="evidence" value="ECO:0007669"/>
    <property type="project" value="UniProtKB-KW"/>
</dbReference>